<proteinExistence type="predicted"/>
<dbReference type="PANTHER" id="PTHR43252:SF4">
    <property type="entry name" value="TRANSCRIPTIONAL REGULATORY PROTEIN"/>
    <property type="match status" value="1"/>
</dbReference>
<feature type="domain" description="Transcription regulator PadR N-terminal" evidence="2">
    <location>
        <begin position="7"/>
        <end position="81"/>
    </location>
</feature>
<organism evidence="3 4">
    <name type="scientific">Agromyces bracchium</name>
    <dbReference type="NCBI Taxonomy" id="88376"/>
    <lineage>
        <taxon>Bacteria</taxon>
        <taxon>Bacillati</taxon>
        <taxon>Actinomycetota</taxon>
        <taxon>Actinomycetes</taxon>
        <taxon>Micrococcales</taxon>
        <taxon>Microbacteriaceae</taxon>
        <taxon>Agromyces</taxon>
    </lineage>
</organism>
<dbReference type="Proteomes" id="UP000433071">
    <property type="component" value="Unassembled WGS sequence"/>
</dbReference>
<name>A0A6I3M4S7_9MICO</name>
<dbReference type="InterPro" id="IPR036388">
    <property type="entry name" value="WH-like_DNA-bd_sf"/>
</dbReference>
<dbReference type="OrthoDB" id="3186544at2"/>
<evidence type="ECO:0000259" key="2">
    <source>
        <dbReference type="Pfam" id="PF03551"/>
    </source>
</evidence>
<gene>
    <name evidence="3" type="ORF">GJ743_05460</name>
</gene>
<feature type="region of interest" description="Disordered" evidence="1">
    <location>
        <begin position="189"/>
        <end position="212"/>
    </location>
</feature>
<accession>A0A6I3M4S7</accession>
<keyword evidence="4" id="KW-1185">Reference proteome</keyword>
<dbReference type="AlphaFoldDB" id="A0A6I3M4S7"/>
<evidence type="ECO:0000256" key="1">
    <source>
        <dbReference type="SAM" id="MobiDB-lite"/>
    </source>
</evidence>
<sequence length="212" mass="24037">MKFENVLLGLLALKPLHGYELMKWLDTEGQFLRSNTHHSQIYRELGRMVANGLVEFHVDSREGRPDAKVYRITEVGREALMEWVHSPYKPTSRFQDADFNARFVFTAQLDPAAAVVVIDTELEYRRAQVLRSRTRSLTMSDLDPIPEIDVDRVERIGLAMHEFGKESVDRWIEWLEEMRASLVAEIASSADAEASGPETSAATATTAEEARA</sequence>
<protein>
    <submittedName>
        <fullName evidence="3">PadR family transcriptional regulator</fullName>
    </submittedName>
</protein>
<dbReference type="InterPro" id="IPR005149">
    <property type="entry name" value="Tscrpt_reg_PadR_N"/>
</dbReference>
<dbReference type="Gene3D" id="1.10.10.10">
    <property type="entry name" value="Winged helix-like DNA-binding domain superfamily/Winged helix DNA-binding domain"/>
    <property type="match status" value="1"/>
</dbReference>
<evidence type="ECO:0000313" key="4">
    <source>
        <dbReference type="Proteomes" id="UP000433071"/>
    </source>
</evidence>
<dbReference type="PANTHER" id="PTHR43252">
    <property type="entry name" value="TRANSCRIPTIONAL REGULATOR YQJI"/>
    <property type="match status" value="1"/>
</dbReference>
<dbReference type="InterPro" id="IPR036390">
    <property type="entry name" value="WH_DNA-bd_sf"/>
</dbReference>
<reference evidence="3 4" key="1">
    <citation type="submission" date="2019-11" db="EMBL/GenBank/DDBJ databases">
        <title>Agromyces kandeliae sp. nov., isolated from mangrove soil.</title>
        <authorList>
            <person name="Wang R."/>
        </authorList>
    </citation>
    <scope>NUCLEOTIDE SEQUENCE [LARGE SCALE GENOMIC DNA]</scope>
    <source>
        <strain evidence="3 4">JCM 11433</strain>
    </source>
</reference>
<evidence type="ECO:0000313" key="3">
    <source>
        <dbReference type="EMBL" id="MTH67818.1"/>
    </source>
</evidence>
<dbReference type="Pfam" id="PF03551">
    <property type="entry name" value="PadR"/>
    <property type="match status" value="1"/>
</dbReference>
<dbReference type="SUPFAM" id="SSF46785">
    <property type="entry name" value="Winged helix' DNA-binding domain"/>
    <property type="match status" value="1"/>
</dbReference>
<comment type="caution">
    <text evidence="3">The sequence shown here is derived from an EMBL/GenBank/DDBJ whole genome shotgun (WGS) entry which is preliminary data.</text>
</comment>
<dbReference type="RefSeq" id="WP_155050919.1">
    <property type="nucleotide sequence ID" value="NZ_BAAAIB010000001.1"/>
</dbReference>
<dbReference type="EMBL" id="WMLB01000017">
    <property type="protein sequence ID" value="MTH67818.1"/>
    <property type="molecule type" value="Genomic_DNA"/>
</dbReference>